<organism evidence="1 2">
    <name type="scientific">Avena sativa</name>
    <name type="common">Oat</name>
    <dbReference type="NCBI Taxonomy" id="4498"/>
    <lineage>
        <taxon>Eukaryota</taxon>
        <taxon>Viridiplantae</taxon>
        <taxon>Streptophyta</taxon>
        <taxon>Embryophyta</taxon>
        <taxon>Tracheophyta</taxon>
        <taxon>Spermatophyta</taxon>
        <taxon>Magnoliopsida</taxon>
        <taxon>Liliopsida</taxon>
        <taxon>Poales</taxon>
        <taxon>Poaceae</taxon>
        <taxon>BOP clade</taxon>
        <taxon>Pooideae</taxon>
        <taxon>Poodae</taxon>
        <taxon>Poeae</taxon>
        <taxon>Poeae Chloroplast Group 1 (Aveneae type)</taxon>
        <taxon>Aveninae</taxon>
        <taxon>Avena</taxon>
    </lineage>
</organism>
<keyword evidence="2" id="KW-1185">Reference proteome</keyword>
<dbReference type="Proteomes" id="UP001732700">
    <property type="component" value="Chromosome 2A"/>
</dbReference>
<reference evidence="1" key="2">
    <citation type="submission" date="2025-09" db="UniProtKB">
        <authorList>
            <consortium name="EnsemblPlants"/>
        </authorList>
    </citation>
    <scope>IDENTIFICATION</scope>
</reference>
<reference evidence="1" key="1">
    <citation type="submission" date="2021-05" db="EMBL/GenBank/DDBJ databases">
        <authorList>
            <person name="Scholz U."/>
            <person name="Mascher M."/>
            <person name="Fiebig A."/>
        </authorList>
    </citation>
    <scope>NUCLEOTIDE SEQUENCE [LARGE SCALE GENOMIC DNA]</scope>
</reference>
<proteinExistence type="predicted"/>
<name>A0ACD5UE69_AVESA</name>
<protein>
    <submittedName>
        <fullName evidence="1">Uncharacterized protein</fullName>
    </submittedName>
</protein>
<evidence type="ECO:0000313" key="1">
    <source>
        <dbReference type="EnsemblPlants" id="AVESA.00010b.r2.2AG0233670.1.CDS"/>
    </source>
</evidence>
<dbReference type="EnsemblPlants" id="AVESA.00010b.r2.2AG0233670.1">
    <property type="protein sequence ID" value="AVESA.00010b.r2.2AG0233670.1.CDS"/>
    <property type="gene ID" value="AVESA.00010b.r2.2AG0233670"/>
</dbReference>
<evidence type="ECO:0000313" key="2">
    <source>
        <dbReference type="Proteomes" id="UP001732700"/>
    </source>
</evidence>
<sequence length="623" mass="67814">MAHGSDTLGTMGVGGDGLHTTGDRAAVVCVETYGLLVPNFLAAWSLQSSSSPYSVMAPSAPPGQEELSQMPSPGKQFSKQLAAAVRSINWTYAIFWSFSTSRPGFLTWKDGFYNGEIKTRKISNSRELTADQLVLQRSEQLRELYQSLLSGECDHRARRPAASLSPEDLGDAEWYYTVCMTYAFRPGQGLPGISFASSEYVWLCNAQFADTKTFQRALIAKTASIQTVACIPFMGGVLELGTADQVSEDTGMVNRIGTSFWELRFPTQPSESEAPSSSPSSGDETGEADIAFEDLDHNAAAEAMISREIECMSDGNLERITNGIDEFYGLCEELDVRALEDNWIMDGSFEIMSSAEPAPPAIHGVVTLSSSVVESSRSSCFTAWKRSSEVVAAPVAGESQKLLKKAVAGGAWTIDGGGDTSRAQESNVKGHVMSERRRREKLNEMFLILKSLVPSIHKVDKASILAETIAYLKELEQRVEELESTQSSCRAPTRPVAETTGWRRHDVAGKKFSAGCKRKASELGDANTERENLSKSKDDGPSNVVNVTVMEKEVLLEVQCRWKELLMTRVFDALKDLGLDVLSVQSSTPDGLLALKIRAQYASSAAVAPGMISEALQRAIGKR</sequence>
<accession>A0ACD5UE69</accession>